<protein>
    <submittedName>
        <fullName evidence="1">Uncharacterized protein</fullName>
    </submittedName>
</protein>
<evidence type="ECO:0000313" key="2">
    <source>
        <dbReference type="Proteomes" id="UP001154322"/>
    </source>
</evidence>
<dbReference type="EMBL" id="CALYLO010000003">
    <property type="protein sequence ID" value="CAH8245432.1"/>
    <property type="molecule type" value="Genomic_DNA"/>
</dbReference>
<evidence type="ECO:0000313" key="1">
    <source>
        <dbReference type="EMBL" id="CAH8245432.1"/>
    </source>
</evidence>
<name>A0ABM9G1F1_9BACL</name>
<keyword evidence="2" id="KW-1185">Reference proteome</keyword>
<organism evidence="1 2">
    <name type="scientific">Paenibacillus melissococcoides</name>
    <dbReference type="NCBI Taxonomy" id="2912268"/>
    <lineage>
        <taxon>Bacteria</taxon>
        <taxon>Bacillati</taxon>
        <taxon>Bacillota</taxon>
        <taxon>Bacilli</taxon>
        <taxon>Bacillales</taxon>
        <taxon>Paenibacillaceae</taxon>
        <taxon>Paenibacillus</taxon>
    </lineage>
</organism>
<gene>
    <name evidence="1" type="ORF">WJ0W_002667</name>
</gene>
<sequence length="77" mass="8632">MKGKNADTGLLTLTIDDGEIRMSFRPYQIYRDQIIKKDDAYVKRQLTYLESISYDVAIGAGQAIEAVKAKPPASDKH</sequence>
<proteinExistence type="predicted"/>
<dbReference type="RefSeq" id="WP_249724622.1">
    <property type="nucleotide sequence ID" value="NZ_AP031286.1"/>
</dbReference>
<dbReference type="Proteomes" id="UP001154322">
    <property type="component" value="Unassembled WGS sequence"/>
</dbReference>
<reference evidence="1" key="1">
    <citation type="submission" date="2022-06" db="EMBL/GenBank/DDBJ databases">
        <authorList>
            <person name="Dietemann V."/>
            <person name="Ory F."/>
            <person name="Dainat B."/>
            <person name="Oberhansli S."/>
        </authorList>
    </citation>
    <scope>NUCLEOTIDE SEQUENCE</scope>
    <source>
        <strain evidence="1">Ena-SAMPLE-TAB-26-04-2022-14:26:32:270-5432</strain>
    </source>
</reference>
<accession>A0ABM9G1F1</accession>
<comment type="caution">
    <text evidence="1">The sequence shown here is derived from an EMBL/GenBank/DDBJ whole genome shotgun (WGS) entry which is preliminary data.</text>
</comment>